<keyword evidence="2" id="KW-1185">Reference proteome</keyword>
<reference evidence="1 2" key="1">
    <citation type="journal article" date="2021" name="Elife">
        <title>Chloroplast acquisition without the gene transfer in kleptoplastic sea slugs, Plakobranchus ocellatus.</title>
        <authorList>
            <person name="Maeda T."/>
            <person name="Takahashi S."/>
            <person name="Yoshida T."/>
            <person name="Shimamura S."/>
            <person name="Takaki Y."/>
            <person name="Nagai Y."/>
            <person name="Toyoda A."/>
            <person name="Suzuki Y."/>
            <person name="Arimoto A."/>
            <person name="Ishii H."/>
            <person name="Satoh N."/>
            <person name="Nishiyama T."/>
            <person name="Hasebe M."/>
            <person name="Maruyama T."/>
            <person name="Minagawa J."/>
            <person name="Obokata J."/>
            <person name="Shigenobu S."/>
        </authorList>
    </citation>
    <scope>NUCLEOTIDE SEQUENCE [LARGE SCALE GENOMIC DNA]</scope>
</reference>
<sequence>MGARYARLALRRERVFRDHANPFDLYDDEELITKYRFPSCVIVQLTDQLEQLIADPSNRSGAVLALLWLLTVIKVCCSQAGAQVTIVHVY</sequence>
<dbReference type="EMBL" id="BMAT01002824">
    <property type="protein sequence ID" value="GFS15017.1"/>
    <property type="molecule type" value="Genomic_DNA"/>
</dbReference>
<gene>
    <name evidence="1" type="ORF">ElyMa_001438800</name>
</gene>
<name>A0AAV4IX87_9GAST</name>
<dbReference type="AlphaFoldDB" id="A0AAV4IX87"/>
<dbReference type="Proteomes" id="UP000762676">
    <property type="component" value="Unassembled WGS sequence"/>
</dbReference>
<evidence type="ECO:0000313" key="2">
    <source>
        <dbReference type="Proteomes" id="UP000762676"/>
    </source>
</evidence>
<evidence type="ECO:0000313" key="1">
    <source>
        <dbReference type="EMBL" id="GFS15017.1"/>
    </source>
</evidence>
<accession>A0AAV4IX87</accession>
<organism evidence="1 2">
    <name type="scientific">Elysia marginata</name>
    <dbReference type="NCBI Taxonomy" id="1093978"/>
    <lineage>
        <taxon>Eukaryota</taxon>
        <taxon>Metazoa</taxon>
        <taxon>Spiralia</taxon>
        <taxon>Lophotrochozoa</taxon>
        <taxon>Mollusca</taxon>
        <taxon>Gastropoda</taxon>
        <taxon>Heterobranchia</taxon>
        <taxon>Euthyneura</taxon>
        <taxon>Panpulmonata</taxon>
        <taxon>Sacoglossa</taxon>
        <taxon>Placobranchoidea</taxon>
        <taxon>Plakobranchidae</taxon>
        <taxon>Elysia</taxon>
    </lineage>
</organism>
<comment type="caution">
    <text evidence="1">The sequence shown here is derived from an EMBL/GenBank/DDBJ whole genome shotgun (WGS) entry which is preliminary data.</text>
</comment>
<proteinExistence type="predicted"/>
<protein>
    <submittedName>
        <fullName evidence="1">Uncharacterized protein</fullName>
    </submittedName>
</protein>